<dbReference type="Proteomes" id="UP001430919">
    <property type="component" value="Unassembled WGS sequence"/>
</dbReference>
<proteinExistence type="predicted"/>
<organism evidence="3 4">
    <name type="scientific">Flavobacterium pisciphilum</name>
    <dbReference type="NCBI Taxonomy" id="2893755"/>
    <lineage>
        <taxon>Bacteria</taxon>
        <taxon>Pseudomonadati</taxon>
        <taxon>Bacteroidota</taxon>
        <taxon>Flavobacteriia</taxon>
        <taxon>Flavobacteriales</taxon>
        <taxon>Flavobacteriaceae</taxon>
        <taxon>Flavobacterium</taxon>
    </lineage>
</organism>
<dbReference type="PANTHER" id="PTHR34220:SF7">
    <property type="entry name" value="SENSOR HISTIDINE KINASE YPDA"/>
    <property type="match status" value="1"/>
</dbReference>
<keyword evidence="1" id="KW-0472">Membrane</keyword>
<keyword evidence="3" id="KW-0808">Transferase</keyword>
<feature type="transmembrane region" description="Helical" evidence="1">
    <location>
        <begin position="152"/>
        <end position="173"/>
    </location>
</feature>
<keyword evidence="1" id="KW-0812">Transmembrane</keyword>
<feature type="transmembrane region" description="Helical" evidence="1">
    <location>
        <begin position="93"/>
        <end position="115"/>
    </location>
</feature>
<dbReference type="InterPro" id="IPR050640">
    <property type="entry name" value="Bact_2-comp_sensor_kinase"/>
</dbReference>
<evidence type="ECO:0000256" key="1">
    <source>
        <dbReference type="SAM" id="Phobius"/>
    </source>
</evidence>
<accession>A0ABS8MPG9</accession>
<feature type="domain" description="Signal transduction histidine kinase internal region" evidence="2">
    <location>
        <begin position="201"/>
        <end position="275"/>
    </location>
</feature>
<dbReference type="PANTHER" id="PTHR34220">
    <property type="entry name" value="SENSOR HISTIDINE KINASE YPDA"/>
    <property type="match status" value="1"/>
</dbReference>
<name>A0ABS8MPG9_9FLAO</name>
<sequence>MQDKKIFSNYLASKIAEFNFDEFYTKRNRILLHVFMWLSFSILLILSYVLAYQLSYFNAFILAVRMTTVNMIVFYIFFYLLLPIIFSGGKVRVLFLLLITFIVSVFIWMAGTYFFSLLYHSLGFEIDKGELKGAIKMAASQTFLEAISVRRMVSQAFIIITILSPFFFVKILFEISKLYSKTLNIQNQKADLEIQNINIEKNFLKAQLNPHFLFNTLNNLYGLSIKKDDSTPEVILNLSDIMSYTLYESNTEKVALEKELGFIKNYFELEKMRYSADKNIQFHIPNEEDVLGLYIAPLLTFTFIENAFKYGLKGNKEQFIYLEIKVQDKKFSFQLENDVEQGMKNNEFGGIGITNARKRLQLLYPNKYQLDIENLETKFKVNLIIDLD</sequence>
<evidence type="ECO:0000313" key="3">
    <source>
        <dbReference type="EMBL" id="MCC9070645.1"/>
    </source>
</evidence>
<dbReference type="RefSeq" id="WP_229987316.1">
    <property type="nucleotide sequence ID" value="NZ_JAJJMO010000001.1"/>
</dbReference>
<protein>
    <submittedName>
        <fullName evidence="3">Sensor histidine kinase</fullName>
    </submittedName>
</protein>
<comment type="caution">
    <text evidence="3">The sequence shown here is derived from an EMBL/GenBank/DDBJ whole genome shotgun (WGS) entry which is preliminary data.</text>
</comment>
<feature type="transmembrane region" description="Helical" evidence="1">
    <location>
        <begin position="30"/>
        <end position="50"/>
    </location>
</feature>
<feature type="transmembrane region" description="Helical" evidence="1">
    <location>
        <begin position="56"/>
        <end position="81"/>
    </location>
</feature>
<gene>
    <name evidence="3" type="ORF">LNQ49_03400</name>
</gene>
<evidence type="ECO:0000313" key="4">
    <source>
        <dbReference type="Proteomes" id="UP001430919"/>
    </source>
</evidence>
<dbReference type="GO" id="GO:0016301">
    <property type="term" value="F:kinase activity"/>
    <property type="evidence" value="ECO:0007669"/>
    <property type="project" value="UniProtKB-KW"/>
</dbReference>
<dbReference type="EMBL" id="JAJJMO010000001">
    <property type="protein sequence ID" value="MCC9070645.1"/>
    <property type="molecule type" value="Genomic_DNA"/>
</dbReference>
<evidence type="ECO:0000259" key="2">
    <source>
        <dbReference type="Pfam" id="PF06580"/>
    </source>
</evidence>
<reference evidence="3" key="1">
    <citation type="submission" date="2021-11" db="EMBL/GenBank/DDBJ databases">
        <title>Description of novel Flavobacterium species.</title>
        <authorList>
            <person name="Saticioglu I.B."/>
            <person name="Ay H."/>
            <person name="Altun S."/>
            <person name="Duman M."/>
        </authorList>
    </citation>
    <scope>NUCLEOTIDE SEQUENCE</scope>
    <source>
        <strain evidence="3">F-65</strain>
    </source>
</reference>
<keyword evidence="1" id="KW-1133">Transmembrane helix</keyword>
<dbReference type="Pfam" id="PF06580">
    <property type="entry name" value="His_kinase"/>
    <property type="match status" value="1"/>
</dbReference>
<keyword evidence="3" id="KW-0418">Kinase</keyword>
<keyword evidence="4" id="KW-1185">Reference proteome</keyword>
<dbReference type="InterPro" id="IPR010559">
    <property type="entry name" value="Sig_transdc_His_kin_internal"/>
</dbReference>